<dbReference type="Proteomes" id="UP000694872">
    <property type="component" value="Unplaced"/>
</dbReference>
<feature type="coiled-coil region" evidence="1">
    <location>
        <begin position="73"/>
        <end position="142"/>
    </location>
</feature>
<feature type="domain" description="FP protein C-terminal" evidence="3">
    <location>
        <begin position="242"/>
        <end position="294"/>
    </location>
</feature>
<accession>A0AAJ6ZFZ9</accession>
<dbReference type="AlphaFoldDB" id="A0AAJ6ZFZ9"/>
<dbReference type="RefSeq" id="XP_013171882.1">
    <property type="nucleotide sequence ID" value="XM_013316428.1"/>
</dbReference>
<reference evidence="4" key="1">
    <citation type="submission" date="2025-08" db="UniProtKB">
        <authorList>
            <consortium name="RefSeq"/>
        </authorList>
    </citation>
    <scope>IDENTIFICATION</scope>
</reference>
<dbReference type="InterPro" id="IPR057251">
    <property type="entry name" value="FP_C"/>
</dbReference>
<evidence type="ECO:0000313" key="4">
    <source>
        <dbReference type="RefSeq" id="XP_013171882.1"/>
    </source>
</evidence>
<evidence type="ECO:0000256" key="2">
    <source>
        <dbReference type="SAM" id="MobiDB-lite"/>
    </source>
</evidence>
<dbReference type="GeneID" id="106120957"/>
<proteinExistence type="predicted"/>
<organism evidence="4">
    <name type="scientific">Papilio xuthus</name>
    <name type="common">Asian swallowtail butterfly</name>
    <dbReference type="NCBI Taxonomy" id="66420"/>
    <lineage>
        <taxon>Eukaryota</taxon>
        <taxon>Metazoa</taxon>
        <taxon>Ecdysozoa</taxon>
        <taxon>Arthropoda</taxon>
        <taxon>Hexapoda</taxon>
        <taxon>Insecta</taxon>
        <taxon>Pterygota</taxon>
        <taxon>Neoptera</taxon>
        <taxon>Endopterygota</taxon>
        <taxon>Lepidoptera</taxon>
        <taxon>Glossata</taxon>
        <taxon>Ditrysia</taxon>
        <taxon>Papilionoidea</taxon>
        <taxon>Papilionidae</taxon>
        <taxon>Papilioninae</taxon>
        <taxon>Papilio</taxon>
    </lineage>
</organism>
<dbReference type="KEGG" id="pxu:106120957"/>
<dbReference type="Pfam" id="PF25298">
    <property type="entry name" value="Baculo_FP_2nd"/>
    <property type="match status" value="1"/>
</dbReference>
<name>A0AAJ6ZFZ9_PAPXU</name>
<evidence type="ECO:0000259" key="3">
    <source>
        <dbReference type="Pfam" id="PF25298"/>
    </source>
</evidence>
<protein>
    <submittedName>
        <fullName evidence="4">Uncharacterized protein LOC106120957</fullName>
    </submittedName>
</protein>
<gene>
    <name evidence="4" type="primary">LOC106120957</name>
</gene>
<feature type="compositionally biased region" description="Polar residues" evidence="2">
    <location>
        <begin position="21"/>
        <end position="40"/>
    </location>
</feature>
<feature type="region of interest" description="Disordered" evidence="2">
    <location>
        <begin position="1"/>
        <end position="40"/>
    </location>
</feature>
<keyword evidence="1" id="KW-0175">Coiled coil</keyword>
<evidence type="ECO:0000256" key="1">
    <source>
        <dbReference type="SAM" id="Coils"/>
    </source>
</evidence>
<sequence length="297" mass="34289">MPLKRTPPKTATGAALDVHPLQTQHSQSDPDLCSTFSTNVIPSKPTLRTKRKRDRSTDQADFDDFKNTIMAVLKDLQTTISEIKEQNVKLQESVDFTAQKYDEILTKMKQIEEDRKADKMFIRSLEEKIDKLEQQNRSSSIEIRNIPKKTGETKQDLMDCLHDVCKIINLPTQDIVVKDIFRVNKKSNNSTVIVDLNTVKQKETVLKLAKKFNKGNSNNKLNSEQLKIQGPKVPIYISENLSPKTKRLYFLARDYAAQEKYKFCWTSHGKVYLRKEEGSLLKRIDSEEDLTKLKLQK</sequence>